<dbReference type="Proteomes" id="UP000822688">
    <property type="component" value="Chromosome 5"/>
</dbReference>
<evidence type="ECO:0000313" key="2">
    <source>
        <dbReference type="Proteomes" id="UP000822688"/>
    </source>
</evidence>
<comment type="caution">
    <text evidence="1">The sequence shown here is derived from an EMBL/GenBank/DDBJ whole genome shotgun (WGS) entry which is preliminary data.</text>
</comment>
<proteinExistence type="predicted"/>
<name>A0A8T0HZJ7_CERPU</name>
<dbReference type="EMBL" id="CM026425">
    <property type="protein sequence ID" value="KAG0576055.1"/>
    <property type="molecule type" value="Genomic_DNA"/>
</dbReference>
<protein>
    <submittedName>
        <fullName evidence="1">Uncharacterized protein</fullName>
    </submittedName>
</protein>
<dbReference type="AlphaFoldDB" id="A0A8T0HZJ7"/>
<keyword evidence="2" id="KW-1185">Reference proteome</keyword>
<reference evidence="1" key="1">
    <citation type="submission" date="2020-06" db="EMBL/GenBank/DDBJ databases">
        <title>WGS assembly of Ceratodon purpureus strain R40.</title>
        <authorList>
            <person name="Carey S.B."/>
            <person name="Jenkins J."/>
            <person name="Shu S."/>
            <person name="Lovell J.T."/>
            <person name="Sreedasyam A."/>
            <person name="Maumus F."/>
            <person name="Tiley G.P."/>
            <person name="Fernandez-Pozo N."/>
            <person name="Barry K."/>
            <person name="Chen C."/>
            <person name="Wang M."/>
            <person name="Lipzen A."/>
            <person name="Daum C."/>
            <person name="Saski C.A."/>
            <person name="Payton A.C."/>
            <person name="Mcbreen J.C."/>
            <person name="Conrad R.E."/>
            <person name="Kollar L.M."/>
            <person name="Olsson S."/>
            <person name="Huttunen S."/>
            <person name="Landis J.B."/>
            <person name="Wickett N.J."/>
            <person name="Johnson M.G."/>
            <person name="Rensing S.A."/>
            <person name="Grimwood J."/>
            <person name="Schmutz J."/>
            <person name="Mcdaniel S.F."/>
        </authorList>
    </citation>
    <scope>NUCLEOTIDE SEQUENCE</scope>
    <source>
        <strain evidence="1">R40</strain>
    </source>
</reference>
<sequence>MKLHQALACRCDGMMFLRICRSLNLRNFPIISKVMMFLVASMAPTTSRAVVVEGVLDITGLRNIVIRGYDVKLISAMSLNVPLIFLLRNSDVMLQAVHYSYKMNLVWGV</sequence>
<organism evidence="1 2">
    <name type="scientific">Ceratodon purpureus</name>
    <name type="common">Fire moss</name>
    <name type="synonym">Dicranum purpureum</name>
    <dbReference type="NCBI Taxonomy" id="3225"/>
    <lineage>
        <taxon>Eukaryota</taxon>
        <taxon>Viridiplantae</taxon>
        <taxon>Streptophyta</taxon>
        <taxon>Embryophyta</taxon>
        <taxon>Bryophyta</taxon>
        <taxon>Bryophytina</taxon>
        <taxon>Bryopsida</taxon>
        <taxon>Dicranidae</taxon>
        <taxon>Pseudoditrichales</taxon>
        <taxon>Ditrichaceae</taxon>
        <taxon>Ceratodon</taxon>
    </lineage>
</organism>
<accession>A0A8T0HZJ7</accession>
<evidence type="ECO:0000313" key="1">
    <source>
        <dbReference type="EMBL" id="KAG0576055.1"/>
    </source>
</evidence>
<gene>
    <name evidence="1" type="ORF">KC19_5G051600</name>
</gene>